<dbReference type="EMBL" id="JACEFF010000571">
    <property type="protein sequence ID" value="KAH9635192.1"/>
    <property type="molecule type" value="Genomic_DNA"/>
</dbReference>
<evidence type="ECO:0000313" key="1">
    <source>
        <dbReference type="EMBL" id="KAH9635192.1"/>
    </source>
</evidence>
<gene>
    <name evidence="1" type="ORF">HF086_009532</name>
</gene>
<proteinExistence type="predicted"/>
<dbReference type="AlphaFoldDB" id="A0A922SEE0"/>
<reference evidence="1" key="1">
    <citation type="journal article" date="2021" name="G3 (Bethesda)">
        <title>Genome and transcriptome analysis of the beet armyworm Spodoptera exigua reveals targets for pest control. .</title>
        <authorList>
            <person name="Simon S."/>
            <person name="Breeschoten T."/>
            <person name="Jansen H.J."/>
            <person name="Dirks R.P."/>
            <person name="Schranz M.E."/>
            <person name="Ros V.I.D."/>
        </authorList>
    </citation>
    <scope>NUCLEOTIDE SEQUENCE</scope>
    <source>
        <strain evidence="1">TB_SE_WUR_2020</strain>
    </source>
</reference>
<protein>
    <recommendedName>
        <fullName evidence="3">ZAD domain-containing protein</fullName>
    </recommendedName>
</protein>
<evidence type="ECO:0000313" key="2">
    <source>
        <dbReference type="Proteomes" id="UP000814243"/>
    </source>
</evidence>
<accession>A0A922SEE0</accession>
<comment type="caution">
    <text evidence="1">The sequence shown here is derived from an EMBL/GenBank/DDBJ whole genome shotgun (WGS) entry which is preliminary data.</text>
</comment>
<sequence length="174" mass="20474">MSYLTEWGPSRMVCDLCVGHLRDACSFRKQVEEAERHFVTFCSSRKDIFNPVTIKTESDDEPTSPNCDDNIEDFSKEDNKDVFKTNTTILEIKSHEHELQPKRKRQKMALKGKRKRKVIRNEDTDSDTPIAELSKKNVPKLEVDMVQNEVDDFSRVHSKRKHIMKQNKYQKENE</sequence>
<organism evidence="1 2">
    <name type="scientific">Spodoptera exigua</name>
    <name type="common">Beet armyworm</name>
    <name type="synonym">Noctua fulgens</name>
    <dbReference type="NCBI Taxonomy" id="7107"/>
    <lineage>
        <taxon>Eukaryota</taxon>
        <taxon>Metazoa</taxon>
        <taxon>Ecdysozoa</taxon>
        <taxon>Arthropoda</taxon>
        <taxon>Hexapoda</taxon>
        <taxon>Insecta</taxon>
        <taxon>Pterygota</taxon>
        <taxon>Neoptera</taxon>
        <taxon>Endopterygota</taxon>
        <taxon>Lepidoptera</taxon>
        <taxon>Glossata</taxon>
        <taxon>Ditrysia</taxon>
        <taxon>Noctuoidea</taxon>
        <taxon>Noctuidae</taxon>
        <taxon>Amphipyrinae</taxon>
        <taxon>Spodoptera</taxon>
    </lineage>
</organism>
<evidence type="ECO:0008006" key="3">
    <source>
        <dbReference type="Google" id="ProtNLM"/>
    </source>
</evidence>
<name>A0A922SEE0_SPOEX</name>
<dbReference type="Proteomes" id="UP000814243">
    <property type="component" value="Unassembled WGS sequence"/>
</dbReference>